<accession>A0A849BZN5</accession>
<feature type="region of interest" description="Disordered" evidence="2">
    <location>
        <begin position="1"/>
        <end position="27"/>
    </location>
</feature>
<dbReference type="PANTHER" id="PTHR11699">
    <property type="entry name" value="ALDEHYDE DEHYDROGENASE-RELATED"/>
    <property type="match status" value="1"/>
</dbReference>
<dbReference type="EMBL" id="JABELX010000006">
    <property type="protein sequence ID" value="NNH71784.1"/>
    <property type="molecule type" value="Genomic_DNA"/>
</dbReference>
<dbReference type="Gene3D" id="3.40.605.10">
    <property type="entry name" value="Aldehyde Dehydrogenase, Chain A, domain 1"/>
    <property type="match status" value="1"/>
</dbReference>
<comment type="caution">
    <text evidence="4">The sequence shown here is derived from an EMBL/GenBank/DDBJ whole genome shotgun (WGS) entry which is preliminary data.</text>
</comment>
<dbReference type="Pfam" id="PF00171">
    <property type="entry name" value="Aldedh"/>
    <property type="match status" value="1"/>
</dbReference>
<evidence type="ECO:0000313" key="4">
    <source>
        <dbReference type="EMBL" id="NNH71784.1"/>
    </source>
</evidence>
<reference evidence="4 5" key="1">
    <citation type="submission" date="2020-05" db="EMBL/GenBank/DDBJ databases">
        <title>MicrobeNet Type strains.</title>
        <authorList>
            <person name="Nicholson A.C."/>
        </authorList>
    </citation>
    <scope>NUCLEOTIDE SEQUENCE [LARGE SCALE GENOMIC DNA]</scope>
    <source>
        <strain evidence="4 5">JCM 3224</strain>
    </source>
</reference>
<dbReference type="InterPro" id="IPR016163">
    <property type="entry name" value="Ald_DH_C"/>
</dbReference>
<organism evidence="4 5">
    <name type="scientific">Nocardia uniformis</name>
    <dbReference type="NCBI Taxonomy" id="53432"/>
    <lineage>
        <taxon>Bacteria</taxon>
        <taxon>Bacillati</taxon>
        <taxon>Actinomycetota</taxon>
        <taxon>Actinomycetes</taxon>
        <taxon>Mycobacteriales</taxon>
        <taxon>Nocardiaceae</taxon>
        <taxon>Nocardia</taxon>
    </lineage>
</organism>
<protein>
    <submittedName>
        <fullName evidence="4">Aldehyde dehydrogenase family protein</fullName>
    </submittedName>
</protein>
<name>A0A849BZN5_9NOCA</name>
<proteinExistence type="predicted"/>
<dbReference type="InterPro" id="IPR015590">
    <property type="entry name" value="Aldehyde_DH_dom"/>
</dbReference>
<feature type="domain" description="Aldehyde dehydrogenase" evidence="3">
    <location>
        <begin position="25"/>
        <end position="439"/>
    </location>
</feature>
<dbReference type="Proteomes" id="UP000586827">
    <property type="component" value="Unassembled WGS sequence"/>
</dbReference>
<gene>
    <name evidence="4" type="ORF">HLB23_18290</name>
</gene>
<evidence type="ECO:0000313" key="5">
    <source>
        <dbReference type="Proteomes" id="UP000586827"/>
    </source>
</evidence>
<dbReference type="SUPFAM" id="SSF53720">
    <property type="entry name" value="ALDH-like"/>
    <property type="match status" value="1"/>
</dbReference>
<keyword evidence="1" id="KW-0560">Oxidoreductase</keyword>
<dbReference type="GO" id="GO:0016620">
    <property type="term" value="F:oxidoreductase activity, acting on the aldehyde or oxo group of donors, NAD or NADP as acceptor"/>
    <property type="evidence" value="ECO:0007669"/>
    <property type="project" value="InterPro"/>
</dbReference>
<evidence type="ECO:0000256" key="2">
    <source>
        <dbReference type="SAM" id="MobiDB-lite"/>
    </source>
</evidence>
<evidence type="ECO:0000259" key="3">
    <source>
        <dbReference type="Pfam" id="PF00171"/>
    </source>
</evidence>
<evidence type="ECO:0000256" key="1">
    <source>
        <dbReference type="ARBA" id="ARBA00023002"/>
    </source>
</evidence>
<sequence length="494" mass="53291">MAESAQPRPAAAVSPAGGTGRPKVLTSYDPRTGEVVGDYAIMGSGELTRTVRAAHTAQQWWAAIGFDGRRRWLLDWKRGIARGSRELVDLISAETGKPRLDAAIEVTAAIEHLNWATRQAESTLGRHTRGRFRRSRTASIGYLPLGVIGVLGPWHNPVLTPMNAIACAMAAGNTVVFKPSELTPGVGAWLADSWNRLAPNQPVLQVVTGDSSTAGALCRARLDKISYTGSPAGVREVTALCAQQSTPLLLEQGSRGAMVVQVDARLEEAAAAAVFGAMANAGQNPAGIQVAYVAESVYEPFLELVIAQAKRLRPGGEKRAAYGPMTLESQADVVRRHVRDALSRGGKAVVGGLDSIREPYIEPIVLAEVPEVSLALTGDAVGPVLVVNRVATMDHVAERLESRPLSVAVFTRDVRSVPEFAERLNTAVVTVNSAPVYGTDGPGRTRDEELLRAFARPLTITEKHRHDPVEQSTFERHPQHLRLARMVFRLRHRV</sequence>
<keyword evidence="5" id="KW-1185">Reference proteome</keyword>
<dbReference type="InterPro" id="IPR016161">
    <property type="entry name" value="Ald_DH/histidinol_DH"/>
</dbReference>
<dbReference type="InterPro" id="IPR016162">
    <property type="entry name" value="Ald_DH_N"/>
</dbReference>
<dbReference type="AlphaFoldDB" id="A0A849BZN5"/>
<dbReference type="Gene3D" id="3.40.309.10">
    <property type="entry name" value="Aldehyde Dehydrogenase, Chain A, domain 2"/>
    <property type="match status" value="1"/>
</dbReference>